<sequence>MKNIFLILSLLGITSLLRAQQTTQNQELTTRQSVGHWVVELETDNLFLLKNMVGIDDYFLRKIIPGVGYLATKNLWVGIAVPIGWAPQKGTYYSDGIATQAGVYTTAISPKQIGIAPYVQQFFGKGKIKPYVGASYRYTYQQLDLSIRDLSIYLSQTGHESELSVFAGLTYSITPRFGIYGKLRYGWQSGNHPYITFPNRSESGYSTAFGYNSQTASANLGIRFVIGE</sequence>
<dbReference type="KEGG" id="spib:G8759_22015"/>
<evidence type="ECO:0000313" key="3">
    <source>
        <dbReference type="Proteomes" id="UP000501802"/>
    </source>
</evidence>
<keyword evidence="3" id="KW-1185">Reference proteome</keyword>
<reference evidence="2 3" key="1">
    <citation type="submission" date="2020-03" db="EMBL/GenBank/DDBJ databases">
        <authorList>
            <person name="Kim M.K."/>
        </authorList>
    </citation>
    <scope>NUCLEOTIDE SEQUENCE [LARGE SCALE GENOMIC DNA]</scope>
    <source>
        <strain evidence="2 3">BT328</strain>
    </source>
</reference>
<evidence type="ECO:0008006" key="4">
    <source>
        <dbReference type="Google" id="ProtNLM"/>
    </source>
</evidence>
<organism evidence="2 3">
    <name type="scientific">Spirosoma aureum</name>
    <dbReference type="NCBI Taxonomy" id="2692134"/>
    <lineage>
        <taxon>Bacteria</taxon>
        <taxon>Pseudomonadati</taxon>
        <taxon>Bacteroidota</taxon>
        <taxon>Cytophagia</taxon>
        <taxon>Cytophagales</taxon>
        <taxon>Cytophagaceae</taxon>
        <taxon>Spirosoma</taxon>
    </lineage>
</organism>
<feature type="chain" id="PRO_5026088071" description="Outer membrane beta-barrel protein" evidence="1">
    <location>
        <begin position="20"/>
        <end position="228"/>
    </location>
</feature>
<evidence type="ECO:0000256" key="1">
    <source>
        <dbReference type="SAM" id="SignalP"/>
    </source>
</evidence>
<dbReference type="InterPro" id="IPR011250">
    <property type="entry name" value="OMP/PagP_B-barrel"/>
</dbReference>
<dbReference type="RefSeq" id="WP_167212503.1">
    <property type="nucleotide sequence ID" value="NZ_CP050063.1"/>
</dbReference>
<dbReference type="EMBL" id="CP050063">
    <property type="protein sequence ID" value="QIP15106.1"/>
    <property type="molecule type" value="Genomic_DNA"/>
</dbReference>
<dbReference type="Proteomes" id="UP000501802">
    <property type="component" value="Chromosome"/>
</dbReference>
<proteinExistence type="predicted"/>
<feature type="signal peptide" evidence="1">
    <location>
        <begin position="1"/>
        <end position="19"/>
    </location>
</feature>
<keyword evidence="1" id="KW-0732">Signal</keyword>
<dbReference type="Gene3D" id="2.40.160.20">
    <property type="match status" value="1"/>
</dbReference>
<accession>A0A6G9ARZ6</accession>
<protein>
    <recommendedName>
        <fullName evidence="4">Outer membrane beta-barrel protein</fullName>
    </recommendedName>
</protein>
<dbReference type="AlphaFoldDB" id="A0A6G9ARZ6"/>
<dbReference type="SUPFAM" id="SSF56925">
    <property type="entry name" value="OMPA-like"/>
    <property type="match status" value="1"/>
</dbReference>
<gene>
    <name evidence="2" type="ORF">G8759_22015</name>
</gene>
<name>A0A6G9ARZ6_9BACT</name>
<evidence type="ECO:0000313" key="2">
    <source>
        <dbReference type="EMBL" id="QIP15106.1"/>
    </source>
</evidence>